<sequence length="227" mass="24996">MRRAIFWDFDGTLTTGEPSWRSCLMMALGPLAERYGVTEEKLRPFLKSGFPWHPDGDGSLVGEAFWGVLFHKFSAAFDSFGVPKPESEAAARRVRDIVLDKSLYHVRPDAAAVLAVCAFKGYKNYILTNNFPEWESLFEGLGLRQFFSGIVNSGTVGACKPHERIFRIAERAANFPSLIWMVGDNPIADIGGAKNAGWHTAHITRPGAANSGAEVTVTSLSELLKFL</sequence>
<dbReference type="InterPro" id="IPR023214">
    <property type="entry name" value="HAD_sf"/>
</dbReference>
<dbReference type="PANTHER" id="PTHR46470:SF2">
    <property type="entry name" value="GLYCERALDEHYDE 3-PHOSPHATE PHOSPHATASE"/>
    <property type="match status" value="1"/>
</dbReference>
<organism evidence="6 8">
    <name type="scientific">Acutalibacter muris</name>
    <dbReference type="NCBI Taxonomy" id="1796620"/>
    <lineage>
        <taxon>Bacteria</taxon>
        <taxon>Bacillati</taxon>
        <taxon>Bacillota</taxon>
        <taxon>Clostridia</taxon>
        <taxon>Eubacteriales</taxon>
        <taxon>Acutalibacteraceae</taxon>
        <taxon>Acutalibacter</taxon>
    </lineage>
</organism>
<keyword evidence="2" id="KW-0479">Metal-binding</keyword>
<reference evidence="5" key="1">
    <citation type="journal article" date="2017" name="Genome Announc.">
        <title>High-Quality Whole-Genome Sequences of the Oligo-Mouse-Microbiota Bacterial Community.</title>
        <authorList>
            <person name="Garzetti D."/>
            <person name="Brugiroux S."/>
            <person name="Bunk B."/>
            <person name="Pukall R."/>
            <person name="McCoy K.D."/>
            <person name="Macpherson A.J."/>
            <person name="Stecher B."/>
        </authorList>
    </citation>
    <scope>NUCLEOTIDE SEQUENCE</scope>
    <source>
        <strain evidence="5">KB18</strain>
    </source>
</reference>
<dbReference type="EMBL" id="CP065321">
    <property type="protein sequence ID" value="QQR30497.1"/>
    <property type="molecule type" value="Genomic_DNA"/>
</dbReference>
<dbReference type="InterPro" id="IPR006439">
    <property type="entry name" value="HAD-SF_hydro_IA"/>
</dbReference>
<dbReference type="EMBL" id="CP021422">
    <property type="protein sequence ID" value="ASB41224.1"/>
    <property type="molecule type" value="Genomic_DNA"/>
</dbReference>
<dbReference type="InterPro" id="IPR036412">
    <property type="entry name" value="HAD-like_sf"/>
</dbReference>
<evidence type="ECO:0000313" key="7">
    <source>
        <dbReference type="Proteomes" id="UP000196710"/>
    </source>
</evidence>
<dbReference type="NCBIfam" id="TIGR01549">
    <property type="entry name" value="HAD-SF-IA-v1"/>
    <property type="match status" value="1"/>
</dbReference>
<reference evidence="6 8" key="3">
    <citation type="submission" date="2020-11" db="EMBL/GenBank/DDBJ databases">
        <title>Closed and high quality bacterial genomes of the OMM12 community.</title>
        <authorList>
            <person name="Marbouty M."/>
            <person name="Lamy-Besnier Q."/>
            <person name="Debarbieux L."/>
            <person name="Koszul R."/>
        </authorList>
    </citation>
    <scope>NUCLEOTIDE SEQUENCE [LARGE SCALE GENOMIC DNA]</scope>
    <source>
        <strain evidence="6 8">KB18</strain>
    </source>
</reference>
<accession>A0A1Z2XRZ5</accession>
<evidence type="ECO:0000313" key="8">
    <source>
        <dbReference type="Proteomes" id="UP000596035"/>
    </source>
</evidence>
<dbReference type="PANTHER" id="PTHR46470">
    <property type="entry name" value="N-ACYLNEURAMINATE-9-PHOSPHATASE"/>
    <property type="match status" value="1"/>
</dbReference>
<dbReference type="Pfam" id="PF00702">
    <property type="entry name" value="Hydrolase"/>
    <property type="match status" value="1"/>
</dbReference>
<reference evidence="7" key="2">
    <citation type="submission" date="2017-05" db="EMBL/GenBank/DDBJ databases">
        <title>Improved OligoMM genomes.</title>
        <authorList>
            <person name="Garzetti D."/>
        </authorList>
    </citation>
    <scope>NUCLEOTIDE SEQUENCE [LARGE SCALE GENOMIC DNA]</scope>
    <source>
        <strain evidence="7">KB18</strain>
    </source>
</reference>
<dbReference type="Proteomes" id="UP000196710">
    <property type="component" value="Chromosome"/>
</dbReference>
<keyword evidence="7" id="KW-1185">Reference proteome</keyword>
<dbReference type="InterPro" id="IPR051400">
    <property type="entry name" value="HAD-like_hydrolase"/>
</dbReference>
<dbReference type="AlphaFoldDB" id="A0A1Z2XRZ5"/>
<keyword evidence="3 6" id="KW-0378">Hydrolase</keyword>
<dbReference type="SFLD" id="SFLDG01129">
    <property type="entry name" value="C1.5:_HAD__Beta-PGM__Phosphata"/>
    <property type="match status" value="1"/>
</dbReference>
<dbReference type="KEGG" id="amur:ADH66_11500"/>
<dbReference type="SUPFAM" id="SSF56784">
    <property type="entry name" value="HAD-like"/>
    <property type="match status" value="1"/>
</dbReference>
<gene>
    <name evidence="5" type="ORF">ADH66_11500</name>
    <name evidence="6" type="ORF">I5Q82_01820</name>
</gene>
<evidence type="ECO:0000256" key="4">
    <source>
        <dbReference type="ARBA" id="ARBA00022842"/>
    </source>
</evidence>
<evidence type="ECO:0000256" key="3">
    <source>
        <dbReference type="ARBA" id="ARBA00022801"/>
    </source>
</evidence>
<evidence type="ECO:0000256" key="1">
    <source>
        <dbReference type="ARBA" id="ARBA00001946"/>
    </source>
</evidence>
<dbReference type="GO" id="GO:0044281">
    <property type="term" value="P:small molecule metabolic process"/>
    <property type="evidence" value="ECO:0007669"/>
    <property type="project" value="UniProtKB-ARBA"/>
</dbReference>
<dbReference type="GO" id="GO:0016791">
    <property type="term" value="F:phosphatase activity"/>
    <property type="evidence" value="ECO:0007669"/>
    <property type="project" value="TreeGrafter"/>
</dbReference>
<evidence type="ECO:0000313" key="5">
    <source>
        <dbReference type="EMBL" id="ASB41224.1"/>
    </source>
</evidence>
<evidence type="ECO:0000313" key="6">
    <source>
        <dbReference type="EMBL" id="QQR30497.1"/>
    </source>
</evidence>
<dbReference type="RefSeq" id="WP_066540675.1">
    <property type="nucleotide sequence ID" value="NZ_CP021422.1"/>
</dbReference>
<proteinExistence type="predicted"/>
<protein>
    <submittedName>
        <fullName evidence="6">HAD family hydrolase</fullName>
    </submittedName>
</protein>
<name>A0A1Z2XRZ5_9FIRM</name>
<evidence type="ECO:0000256" key="2">
    <source>
        <dbReference type="ARBA" id="ARBA00022723"/>
    </source>
</evidence>
<dbReference type="Proteomes" id="UP000596035">
    <property type="component" value="Chromosome"/>
</dbReference>
<dbReference type="GO" id="GO:0046872">
    <property type="term" value="F:metal ion binding"/>
    <property type="evidence" value="ECO:0007669"/>
    <property type="project" value="UniProtKB-KW"/>
</dbReference>
<comment type="cofactor">
    <cofactor evidence="1">
        <name>Mg(2+)</name>
        <dbReference type="ChEBI" id="CHEBI:18420"/>
    </cofactor>
</comment>
<dbReference type="Gene3D" id="3.40.50.1000">
    <property type="entry name" value="HAD superfamily/HAD-like"/>
    <property type="match status" value="1"/>
</dbReference>
<dbReference type="SFLD" id="SFLDS00003">
    <property type="entry name" value="Haloacid_Dehalogenase"/>
    <property type="match status" value="1"/>
</dbReference>
<keyword evidence="4" id="KW-0460">Magnesium</keyword>